<keyword evidence="1" id="KW-0812">Transmembrane</keyword>
<evidence type="ECO:0000313" key="3">
    <source>
        <dbReference type="Proteomes" id="UP000324222"/>
    </source>
</evidence>
<dbReference type="EMBL" id="VSRR010010445">
    <property type="protein sequence ID" value="MPC51837.1"/>
    <property type="molecule type" value="Genomic_DNA"/>
</dbReference>
<name>A0A5B7G2Q6_PORTR</name>
<dbReference type="AlphaFoldDB" id="A0A5B7G2Q6"/>
<keyword evidence="1" id="KW-0472">Membrane</keyword>
<sequence length="40" mass="4792">MDVRRLMATVFTILIPYMTFWSCIKSPDSKQNRYGNASWY</sequence>
<accession>A0A5B7G2Q6</accession>
<comment type="caution">
    <text evidence="2">The sequence shown here is derived from an EMBL/GenBank/DDBJ whole genome shotgun (WGS) entry which is preliminary data.</text>
</comment>
<reference evidence="2 3" key="1">
    <citation type="submission" date="2019-05" db="EMBL/GenBank/DDBJ databases">
        <title>Another draft genome of Portunus trituberculatus and its Hox gene families provides insights of decapod evolution.</title>
        <authorList>
            <person name="Jeong J.-H."/>
            <person name="Song I."/>
            <person name="Kim S."/>
            <person name="Choi T."/>
            <person name="Kim D."/>
            <person name="Ryu S."/>
            <person name="Kim W."/>
        </authorList>
    </citation>
    <scope>NUCLEOTIDE SEQUENCE [LARGE SCALE GENOMIC DNA]</scope>
    <source>
        <tissue evidence="2">Muscle</tissue>
    </source>
</reference>
<keyword evidence="1" id="KW-1133">Transmembrane helix</keyword>
<proteinExistence type="predicted"/>
<evidence type="ECO:0000313" key="2">
    <source>
        <dbReference type="EMBL" id="MPC51837.1"/>
    </source>
</evidence>
<feature type="transmembrane region" description="Helical" evidence="1">
    <location>
        <begin position="6"/>
        <end position="24"/>
    </location>
</feature>
<protein>
    <submittedName>
        <fullName evidence="2">Uncharacterized protein</fullName>
    </submittedName>
</protein>
<organism evidence="2 3">
    <name type="scientific">Portunus trituberculatus</name>
    <name type="common">Swimming crab</name>
    <name type="synonym">Neptunus trituberculatus</name>
    <dbReference type="NCBI Taxonomy" id="210409"/>
    <lineage>
        <taxon>Eukaryota</taxon>
        <taxon>Metazoa</taxon>
        <taxon>Ecdysozoa</taxon>
        <taxon>Arthropoda</taxon>
        <taxon>Crustacea</taxon>
        <taxon>Multicrustacea</taxon>
        <taxon>Malacostraca</taxon>
        <taxon>Eumalacostraca</taxon>
        <taxon>Eucarida</taxon>
        <taxon>Decapoda</taxon>
        <taxon>Pleocyemata</taxon>
        <taxon>Brachyura</taxon>
        <taxon>Eubrachyura</taxon>
        <taxon>Portunoidea</taxon>
        <taxon>Portunidae</taxon>
        <taxon>Portuninae</taxon>
        <taxon>Portunus</taxon>
    </lineage>
</organism>
<keyword evidence="3" id="KW-1185">Reference proteome</keyword>
<evidence type="ECO:0000256" key="1">
    <source>
        <dbReference type="SAM" id="Phobius"/>
    </source>
</evidence>
<gene>
    <name evidence="2" type="ORF">E2C01_045691</name>
</gene>
<dbReference type="Proteomes" id="UP000324222">
    <property type="component" value="Unassembled WGS sequence"/>
</dbReference>